<keyword evidence="3" id="KW-0411">Iron-sulfur</keyword>
<name>A0AA37UPQ9_9MICO</name>
<keyword evidence="2" id="KW-0408">Iron</keyword>
<keyword evidence="1" id="KW-0479">Metal-binding</keyword>
<gene>
    <name evidence="5" type="ORF">GCM10025875_07980</name>
</gene>
<dbReference type="GO" id="GO:0046872">
    <property type="term" value="F:metal ion binding"/>
    <property type="evidence" value="ECO:0007669"/>
    <property type="project" value="UniProtKB-KW"/>
</dbReference>
<dbReference type="GO" id="GO:0051536">
    <property type="term" value="F:iron-sulfur cluster binding"/>
    <property type="evidence" value="ECO:0007669"/>
    <property type="project" value="UniProtKB-KW"/>
</dbReference>
<keyword evidence="6" id="KW-1185">Reference proteome</keyword>
<dbReference type="InterPro" id="IPR001030">
    <property type="entry name" value="Acoase/IPM_deHydtase_lsu_aba"/>
</dbReference>
<evidence type="ECO:0000259" key="4">
    <source>
        <dbReference type="Pfam" id="PF00330"/>
    </source>
</evidence>
<evidence type="ECO:0000256" key="3">
    <source>
        <dbReference type="ARBA" id="ARBA00023014"/>
    </source>
</evidence>
<sequence length="108" mass="11635">MGGAHRAQGEDGAPDLLYIDLHLCHEVTSPQAFEGLRLAGRPVRRPDLTMATEDHNTPTLDIDLPIADLTSRTQIDTLRSNAAEFGVRIHSSATPTRGSCTRSARSSA</sequence>
<evidence type="ECO:0000313" key="6">
    <source>
        <dbReference type="Proteomes" id="UP001157161"/>
    </source>
</evidence>
<accession>A0AA37UPQ9</accession>
<feature type="domain" description="Aconitase/3-isopropylmalate dehydratase large subunit alpha/beta/alpha" evidence="4">
    <location>
        <begin position="10"/>
        <end position="91"/>
    </location>
</feature>
<dbReference type="InterPro" id="IPR036008">
    <property type="entry name" value="Aconitase_4Fe-4S_dom"/>
</dbReference>
<reference evidence="5" key="2">
    <citation type="submission" date="2023-02" db="EMBL/GenBank/DDBJ databases">
        <authorList>
            <person name="Sun Q."/>
            <person name="Mori K."/>
        </authorList>
    </citation>
    <scope>NUCLEOTIDE SEQUENCE</scope>
    <source>
        <strain evidence="5">NBRC 112290</strain>
    </source>
</reference>
<evidence type="ECO:0000313" key="5">
    <source>
        <dbReference type="EMBL" id="GMA30806.1"/>
    </source>
</evidence>
<evidence type="ECO:0000256" key="1">
    <source>
        <dbReference type="ARBA" id="ARBA00022723"/>
    </source>
</evidence>
<evidence type="ECO:0000256" key="2">
    <source>
        <dbReference type="ARBA" id="ARBA00023004"/>
    </source>
</evidence>
<protein>
    <recommendedName>
        <fullName evidence="4">Aconitase/3-isopropylmalate dehydratase large subunit alpha/beta/alpha domain-containing protein</fullName>
    </recommendedName>
</protein>
<proteinExistence type="predicted"/>
<reference evidence="5" key="1">
    <citation type="journal article" date="2014" name="Int. J. Syst. Evol. Microbiol.">
        <title>Complete genome sequence of Corynebacterium casei LMG S-19264T (=DSM 44701T), isolated from a smear-ripened cheese.</title>
        <authorList>
            <consortium name="US DOE Joint Genome Institute (JGI-PGF)"/>
            <person name="Walter F."/>
            <person name="Albersmeier A."/>
            <person name="Kalinowski J."/>
            <person name="Ruckert C."/>
        </authorList>
    </citation>
    <scope>NUCLEOTIDE SEQUENCE</scope>
    <source>
        <strain evidence="5">NBRC 112290</strain>
    </source>
</reference>
<dbReference type="Gene3D" id="3.30.499.10">
    <property type="entry name" value="Aconitase, domain 3"/>
    <property type="match status" value="1"/>
</dbReference>
<organism evidence="5 6">
    <name type="scientific">Litorihabitans aurantiacus</name>
    <dbReference type="NCBI Taxonomy" id="1930061"/>
    <lineage>
        <taxon>Bacteria</taxon>
        <taxon>Bacillati</taxon>
        <taxon>Actinomycetota</taxon>
        <taxon>Actinomycetes</taxon>
        <taxon>Micrococcales</taxon>
        <taxon>Beutenbergiaceae</taxon>
        <taxon>Litorihabitans</taxon>
    </lineage>
</organism>
<dbReference type="InterPro" id="IPR015931">
    <property type="entry name" value="Acnase/IPM_dHydase_lsu_aba_1/3"/>
</dbReference>
<dbReference type="AlphaFoldDB" id="A0AA37UPQ9"/>
<dbReference type="Proteomes" id="UP001157161">
    <property type="component" value="Unassembled WGS sequence"/>
</dbReference>
<dbReference type="SUPFAM" id="SSF53732">
    <property type="entry name" value="Aconitase iron-sulfur domain"/>
    <property type="match status" value="1"/>
</dbReference>
<comment type="caution">
    <text evidence="5">The sequence shown here is derived from an EMBL/GenBank/DDBJ whole genome shotgun (WGS) entry which is preliminary data.</text>
</comment>
<dbReference type="Pfam" id="PF00330">
    <property type="entry name" value="Aconitase"/>
    <property type="match status" value="1"/>
</dbReference>
<dbReference type="EMBL" id="BSUM01000001">
    <property type="protein sequence ID" value="GMA30806.1"/>
    <property type="molecule type" value="Genomic_DNA"/>
</dbReference>